<evidence type="ECO:0000313" key="2">
    <source>
        <dbReference type="EMBL" id="MCW8088453.1"/>
    </source>
</evidence>
<sequence length="336" mass="34862">MKSLRQGRRAAIVGTLLAGVLSARSDAQPIAGGRAIRLIVPFPPGGAIDILGRLLADRLAPVLGQSVVVENRSGAGGIIGGDAIAKAAPDGTTIGIVGVAVLCAAQFLYNRLPFNPQADLAPVTQISDGARLCVVNAQTAAQRGWTDLRALIAWARANPEGVSMASSGAGTSSHFVITAVNEAAGVRILHVPYRGGGPAINDLVAGRVDMMFDSPPALMPLVERGAVKPLAVSTRARQFFVPDVPGMAEFADIGLGDLDVDTWNAVMAPAGTPAPVVARLAEAVRIAATQSDLTERLAPLGFRTVLSEAPESLAKLIRDDTPRWQRIVQSSGVKLD</sequence>
<name>A0ABT3P215_9PROT</name>
<evidence type="ECO:0000256" key="1">
    <source>
        <dbReference type="ARBA" id="ARBA00006987"/>
    </source>
</evidence>
<evidence type="ECO:0000313" key="3">
    <source>
        <dbReference type="Proteomes" id="UP001526430"/>
    </source>
</evidence>
<dbReference type="PIRSF" id="PIRSF017082">
    <property type="entry name" value="YflP"/>
    <property type="match status" value="1"/>
</dbReference>
<dbReference type="Pfam" id="PF03401">
    <property type="entry name" value="TctC"/>
    <property type="match status" value="1"/>
</dbReference>
<dbReference type="InterPro" id="IPR005064">
    <property type="entry name" value="BUG"/>
</dbReference>
<comment type="similarity">
    <text evidence="1">Belongs to the UPF0065 (bug) family.</text>
</comment>
<organism evidence="2 3">
    <name type="scientific">Sabulicella glaciei</name>
    <dbReference type="NCBI Taxonomy" id="2984948"/>
    <lineage>
        <taxon>Bacteria</taxon>
        <taxon>Pseudomonadati</taxon>
        <taxon>Pseudomonadota</taxon>
        <taxon>Alphaproteobacteria</taxon>
        <taxon>Acetobacterales</taxon>
        <taxon>Acetobacteraceae</taxon>
        <taxon>Sabulicella</taxon>
    </lineage>
</organism>
<dbReference type="PANTHER" id="PTHR42928:SF5">
    <property type="entry name" value="BLR1237 PROTEIN"/>
    <property type="match status" value="1"/>
</dbReference>
<dbReference type="EMBL" id="JAPFQI010000039">
    <property type="protein sequence ID" value="MCW8088453.1"/>
    <property type="molecule type" value="Genomic_DNA"/>
</dbReference>
<comment type="caution">
    <text evidence="2">The sequence shown here is derived from an EMBL/GenBank/DDBJ whole genome shotgun (WGS) entry which is preliminary data.</text>
</comment>
<gene>
    <name evidence="2" type="ORF">OF850_23010</name>
</gene>
<dbReference type="InterPro" id="IPR042100">
    <property type="entry name" value="Bug_dom1"/>
</dbReference>
<protein>
    <submittedName>
        <fullName evidence="2">Tripartite tricarboxylate transporter substrate-binding protein</fullName>
    </submittedName>
</protein>
<proteinExistence type="inferred from homology"/>
<dbReference type="Gene3D" id="3.40.190.150">
    <property type="entry name" value="Bordetella uptake gene, domain 1"/>
    <property type="match status" value="1"/>
</dbReference>
<reference evidence="2 3" key="1">
    <citation type="submission" date="2022-10" db="EMBL/GenBank/DDBJ databases">
        <title>Roseococcus glaciei nov., sp. nov., isolated from glacier.</title>
        <authorList>
            <person name="Liu Q."/>
            <person name="Xin Y.-H."/>
        </authorList>
    </citation>
    <scope>NUCLEOTIDE SEQUENCE [LARGE SCALE GENOMIC DNA]</scope>
    <source>
        <strain evidence="2 3">MDT2-1-1</strain>
    </source>
</reference>
<accession>A0ABT3P215</accession>
<dbReference type="Gene3D" id="3.40.190.10">
    <property type="entry name" value="Periplasmic binding protein-like II"/>
    <property type="match status" value="1"/>
</dbReference>
<keyword evidence="3" id="KW-1185">Reference proteome</keyword>
<dbReference type="Proteomes" id="UP001526430">
    <property type="component" value="Unassembled WGS sequence"/>
</dbReference>
<dbReference type="SUPFAM" id="SSF53850">
    <property type="entry name" value="Periplasmic binding protein-like II"/>
    <property type="match status" value="1"/>
</dbReference>
<dbReference type="PANTHER" id="PTHR42928">
    <property type="entry name" value="TRICARBOXYLATE-BINDING PROTEIN"/>
    <property type="match status" value="1"/>
</dbReference>